<proteinExistence type="predicted"/>
<evidence type="ECO:0000313" key="2">
    <source>
        <dbReference type="EMBL" id="EDL94775.1"/>
    </source>
</evidence>
<protein>
    <submittedName>
        <fullName evidence="2">RCG20097</fullName>
    </submittedName>
</protein>
<dbReference type="AlphaFoldDB" id="A6JGB9"/>
<reference evidence="3" key="1">
    <citation type="submission" date="2005-09" db="EMBL/GenBank/DDBJ databases">
        <authorList>
            <person name="Mural R.J."/>
            <person name="Li P.W."/>
            <person name="Adams M.D."/>
            <person name="Amanatides P.G."/>
            <person name="Baden-Tillson H."/>
            <person name="Barnstead M."/>
            <person name="Chin S.H."/>
            <person name="Dew I."/>
            <person name="Evans C.A."/>
            <person name="Ferriera S."/>
            <person name="Flanigan M."/>
            <person name="Fosler C."/>
            <person name="Glodek A."/>
            <person name="Gu Z."/>
            <person name="Holt R.A."/>
            <person name="Jennings D."/>
            <person name="Kraft C.L."/>
            <person name="Lu F."/>
            <person name="Nguyen T."/>
            <person name="Nusskern D.R."/>
            <person name="Pfannkoch C.M."/>
            <person name="Sitter C."/>
            <person name="Sutton G.G."/>
            <person name="Venter J.C."/>
            <person name="Wang Z."/>
            <person name="Woodage T."/>
            <person name="Zheng X.H."/>
            <person name="Zhong F."/>
        </authorList>
    </citation>
    <scope>NUCLEOTIDE SEQUENCE [LARGE SCALE GENOMIC DNA]</scope>
    <source>
        <strain>BN</strain>
        <strain evidence="3">Sprague-Dawley</strain>
    </source>
</reference>
<gene>
    <name evidence="2" type="ORF">rCG_20097</name>
</gene>
<evidence type="ECO:0000313" key="3">
    <source>
        <dbReference type="Proteomes" id="UP000234681"/>
    </source>
</evidence>
<dbReference type="Proteomes" id="UP000234681">
    <property type="component" value="Chromosome 13"/>
</dbReference>
<feature type="chain" id="PRO_5039927018" evidence="1">
    <location>
        <begin position="17"/>
        <end position="79"/>
    </location>
</feature>
<sequence length="79" mass="8808">MLLLVCFSLYAALALGPPGLPSSLVNTLPLRYILTFLPVQVRSKEQTDLSWQHQEKPTLLTPRCWASGLQNHESINAYG</sequence>
<evidence type="ECO:0000256" key="1">
    <source>
        <dbReference type="SAM" id="SignalP"/>
    </source>
</evidence>
<dbReference type="EMBL" id="CH473985">
    <property type="protein sequence ID" value="EDL94775.1"/>
    <property type="molecule type" value="Genomic_DNA"/>
</dbReference>
<feature type="signal peptide" evidence="1">
    <location>
        <begin position="1"/>
        <end position="16"/>
    </location>
</feature>
<name>A6JGB9_RAT</name>
<accession>A6JGB9</accession>
<keyword evidence="1" id="KW-0732">Signal</keyword>
<organism evidence="2 3">
    <name type="scientific">Rattus norvegicus</name>
    <name type="common">Rat</name>
    <dbReference type="NCBI Taxonomy" id="10116"/>
    <lineage>
        <taxon>Eukaryota</taxon>
        <taxon>Metazoa</taxon>
        <taxon>Chordata</taxon>
        <taxon>Craniata</taxon>
        <taxon>Vertebrata</taxon>
        <taxon>Euteleostomi</taxon>
        <taxon>Mammalia</taxon>
        <taxon>Eutheria</taxon>
        <taxon>Euarchontoglires</taxon>
        <taxon>Glires</taxon>
        <taxon>Rodentia</taxon>
        <taxon>Myomorpha</taxon>
        <taxon>Muroidea</taxon>
        <taxon>Muridae</taxon>
        <taxon>Murinae</taxon>
        <taxon>Rattus</taxon>
    </lineage>
</organism>